<feature type="compositionally biased region" description="Pro residues" evidence="2">
    <location>
        <begin position="643"/>
        <end position="653"/>
    </location>
</feature>
<feature type="region of interest" description="Disordered" evidence="2">
    <location>
        <begin position="235"/>
        <end position="287"/>
    </location>
</feature>
<feature type="compositionally biased region" description="Basic and acidic residues" evidence="2">
    <location>
        <begin position="580"/>
        <end position="594"/>
    </location>
</feature>
<protein>
    <recommendedName>
        <fullName evidence="3">C2H2-type domain-containing protein</fullName>
    </recommendedName>
</protein>
<feature type="compositionally biased region" description="Polar residues" evidence="2">
    <location>
        <begin position="466"/>
        <end position="478"/>
    </location>
</feature>
<feature type="domain" description="C2H2-type" evidence="3">
    <location>
        <begin position="366"/>
        <end position="395"/>
    </location>
</feature>
<feature type="compositionally biased region" description="Polar residues" evidence="2">
    <location>
        <begin position="1043"/>
        <end position="1056"/>
    </location>
</feature>
<dbReference type="Proteomes" id="UP000829364">
    <property type="component" value="Chromosome 2"/>
</dbReference>
<dbReference type="GeneID" id="72065245"/>
<feature type="compositionally biased region" description="Pro residues" evidence="2">
    <location>
        <begin position="886"/>
        <end position="896"/>
    </location>
</feature>
<feature type="region of interest" description="Disordered" evidence="2">
    <location>
        <begin position="770"/>
        <end position="849"/>
    </location>
</feature>
<dbReference type="SMART" id="SM00355">
    <property type="entry name" value="ZnF_C2H2"/>
    <property type="match status" value="3"/>
</dbReference>
<evidence type="ECO:0000313" key="5">
    <source>
        <dbReference type="Proteomes" id="UP000829364"/>
    </source>
</evidence>
<keyword evidence="1" id="KW-0863">Zinc-finger</keyword>
<dbReference type="Gene3D" id="3.30.160.60">
    <property type="entry name" value="Classic Zinc Finger"/>
    <property type="match status" value="1"/>
</dbReference>
<dbReference type="InterPro" id="IPR013087">
    <property type="entry name" value="Znf_C2H2_type"/>
</dbReference>
<dbReference type="Pfam" id="PF26082">
    <property type="entry name" value="zf-C2H2_AcuF"/>
    <property type="match status" value="1"/>
</dbReference>
<feature type="compositionally biased region" description="Basic and acidic residues" evidence="2">
    <location>
        <begin position="681"/>
        <end position="711"/>
    </location>
</feature>
<organism evidence="4 5">
    <name type="scientific">Purpureocillium takamizusanense</name>
    <dbReference type="NCBI Taxonomy" id="2060973"/>
    <lineage>
        <taxon>Eukaryota</taxon>
        <taxon>Fungi</taxon>
        <taxon>Dikarya</taxon>
        <taxon>Ascomycota</taxon>
        <taxon>Pezizomycotina</taxon>
        <taxon>Sordariomycetes</taxon>
        <taxon>Hypocreomycetidae</taxon>
        <taxon>Hypocreales</taxon>
        <taxon>Ophiocordycipitaceae</taxon>
        <taxon>Purpureocillium</taxon>
    </lineage>
</organism>
<dbReference type="GO" id="GO:0008270">
    <property type="term" value="F:zinc ion binding"/>
    <property type="evidence" value="ECO:0007669"/>
    <property type="project" value="UniProtKB-KW"/>
</dbReference>
<feature type="compositionally biased region" description="Low complexity" evidence="2">
    <location>
        <begin position="508"/>
        <end position="520"/>
    </location>
</feature>
<feature type="region of interest" description="Disordered" evidence="2">
    <location>
        <begin position="864"/>
        <end position="976"/>
    </location>
</feature>
<feature type="region of interest" description="Disordered" evidence="2">
    <location>
        <begin position="1107"/>
        <end position="1151"/>
    </location>
</feature>
<feature type="compositionally biased region" description="Polar residues" evidence="2">
    <location>
        <begin position="1065"/>
        <end position="1075"/>
    </location>
</feature>
<dbReference type="PROSITE" id="PS50157">
    <property type="entry name" value="ZINC_FINGER_C2H2_2"/>
    <property type="match status" value="1"/>
</dbReference>
<feature type="compositionally biased region" description="Polar residues" evidence="2">
    <location>
        <begin position="1141"/>
        <end position="1151"/>
    </location>
</feature>
<evidence type="ECO:0000256" key="2">
    <source>
        <dbReference type="SAM" id="MobiDB-lite"/>
    </source>
</evidence>
<evidence type="ECO:0000313" key="4">
    <source>
        <dbReference type="EMBL" id="UNI16895.1"/>
    </source>
</evidence>
<evidence type="ECO:0000259" key="3">
    <source>
        <dbReference type="PROSITE" id="PS50157"/>
    </source>
</evidence>
<dbReference type="InterPro" id="IPR058925">
    <property type="entry name" value="zf-C2H2_AcuF"/>
</dbReference>
<keyword evidence="1" id="KW-0479">Metal-binding</keyword>
<gene>
    <name evidence="4" type="ORF">JDV02_003285</name>
</gene>
<feature type="region of interest" description="Disordered" evidence="2">
    <location>
        <begin position="538"/>
        <end position="568"/>
    </location>
</feature>
<proteinExistence type="predicted"/>
<dbReference type="KEGG" id="ptkz:JDV02_003285"/>
<feature type="region of interest" description="Disordered" evidence="2">
    <location>
        <begin position="1035"/>
        <end position="1083"/>
    </location>
</feature>
<dbReference type="AlphaFoldDB" id="A0A9Q8V8A8"/>
<keyword evidence="1" id="KW-0862">Zinc</keyword>
<dbReference type="RefSeq" id="XP_047840376.1">
    <property type="nucleotide sequence ID" value="XM_047984402.1"/>
</dbReference>
<dbReference type="OrthoDB" id="6133115at2759"/>
<reference evidence="4" key="1">
    <citation type="submission" date="2021-11" db="EMBL/GenBank/DDBJ databases">
        <title>Purpureocillium_takamizusanense_genome.</title>
        <authorList>
            <person name="Nguyen N.-H."/>
        </authorList>
    </citation>
    <scope>NUCLEOTIDE SEQUENCE</scope>
    <source>
        <strain evidence="4">PT3</strain>
    </source>
</reference>
<dbReference type="EMBL" id="CP086355">
    <property type="protein sequence ID" value="UNI16895.1"/>
    <property type="molecule type" value="Genomic_DNA"/>
</dbReference>
<sequence>MGDSIASYVEGCLDLFHLVTDQVGNASDTTGNLKFWRDIRDERTRFKVWAGNIGAHSTGMSSLDYRLRDSSHIRVQVVRLLQDLDELLEDALAIVGGYEFPWDQTSDAKGTKEGHEVTIETPTQDTAENDDVLEESDLDQISVDVVDVVNCLLRLSAAIRNPAPHDRFAASVFTDTSHYELFDIRHVQSKFNRIDMTLAERLGKAISRRRQYFKYREAHHMKLAHGLDLHRAADAATTTDSADPQTVASSIPQHLKGGSHPTEGPLIFSEDRSESGQSQTSYASSAAGKNEYRIPPLPKEALAGPFECPFCYRIITATSTISWKRHVHEDLRPYICLEKDCIAPEKEFARRHHWMNHMRQSHWSTYTCPASCGAMFLSVSECQEHLTQSHPGPVQADKMIALIELGAQPLDLSEGIACPLCGDSLKSAQQYRHHVGRHQEQLALFALPIVGSNDDAVVDEGDADGQAQSRGTSEPDSSSGDRDSAVVGNLDKAEDTKLQDYLEGVDLSSRPSSPKPGSGSLTLDGRPEKFLASLNREHTRKANQSKDGLGSQSRDSGVEGDTVGSLKVEDIVSLLNKIRVSKEKQHGDQTHEDLLNSDGKMQGSDDESPKARPPLTKRAKPEIPPRPTASSSGNAKDDHLSKPKPPAPTPSLLPPDKLAVLQAEILMERNKRPGLGPKTSKKGDAPKEQNPVGEKKQFPSTDARAEEKAKATMDSAKMKKSTKKPMPAVASRATIEQNVQWHQPVVGGSYYPMQVPQPLAAWSQPWLPSQAHPVVHPRSQPGGSRYIDSPHGISARHPARLPPLSAQTGPSNPPASFYGGIAPESQRALAVDESGRLTANFPPRPPIRDPDLVVERQLRLQQQAPVSYFNSEGPGIQDPRHYSAIPLPPPSSPYYPPGAAVPSGTRPLARAASSGGIPADYGYGNYGSAVYNGDEDRGRRLSRRRSGEWQYEQRQYDQGPRLPTGTTRPPPPLHPPPMYGNVEYDVAPASRNRRRGSMYGANDSEARERQMVAGMAVIERAMAPTGVPLTADMLRRIGGRPPHTSSAQATDGSNSGDEQRRRSPHTMSRTIQSPTAHGDDITIKVEGGATINVGGIEMRTGTAGGEIVLTSHGTTLSGFRRDDEDRKGSRRQSKQAEPSVRRSTTVKDTNQ</sequence>
<evidence type="ECO:0000256" key="1">
    <source>
        <dbReference type="PROSITE-ProRule" id="PRU00042"/>
    </source>
</evidence>
<feature type="compositionally biased region" description="Basic and acidic residues" evidence="2">
    <location>
        <begin position="491"/>
        <end position="500"/>
    </location>
</feature>
<feature type="compositionally biased region" description="Polar residues" evidence="2">
    <location>
        <begin position="275"/>
        <end position="284"/>
    </location>
</feature>
<feature type="region of interest" description="Disordered" evidence="2">
    <location>
        <begin position="580"/>
        <end position="731"/>
    </location>
</feature>
<keyword evidence="5" id="KW-1185">Reference proteome</keyword>
<feature type="region of interest" description="Disordered" evidence="2">
    <location>
        <begin position="455"/>
        <end position="526"/>
    </location>
</feature>
<dbReference type="PANTHER" id="PTHR35391:SF7">
    <property type="entry name" value="C2H2-TYPE DOMAIN-CONTAINING PROTEIN"/>
    <property type="match status" value="1"/>
</dbReference>
<dbReference type="PANTHER" id="PTHR35391">
    <property type="entry name" value="C2H2-TYPE DOMAIN-CONTAINING PROTEIN-RELATED"/>
    <property type="match status" value="1"/>
</dbReference>
<name>A0A9Q8V8A8_9HYPO</name>
<accession>A0A9Q8V8A8</accession>
<dbReference type="PROSITE" id="PS00028">
    <property type="entry name" value="ZINC_FINGER_C2H2_1"/>
    <property type="match status" value="2"/>
</dbReference>